<comment type="similarity">
    <text evidence="1">Belongs to the UPF0065 (bug) family.</text>
</comment>
<evidence type="ECO:0000313" key="3">
    <source>
        <dbReference type="EMBL" id="MBP0444864.1"/>
    </source>
</evidence>
<dbReference type="PANTHER" id="PTHR42928:SF5">
    <property type="entry name" value="BLR1237 PROTEIN"/>
    <property type="match status" value="1"/>
</dbReference>
<proteinExistence type="inferred from homology"/>
<protein>
    <submittedName>
        <fullName evidence="3">Tripartite tricarboxylate transporter substrate binding protein</fullName>
    </submittedName>
</protein>
<dbReference type="PIRSF" id="PIRSF017082">
    <property type="entry name" value="YflP"/>
    <property type="match status" value="1"/>
</dbReference>
<sequence>MSLSRRAILAAPAILAARPLLAQGTNFPSRAVRMVVPYTPGGVSDITARLIAEPLAAQWGYPVPVENRAGADGIIGTDVIAKSAPDGHTLGLVSVGHPVNAAFYRLPYDTMKDFSFVTLTTRTPLVIVASKGFAASTPAELVARAKSGGAGGQVTFAGTGGVVRLAPVLFAQRAGIELTYVPYRGSTQAHPDLMAGRVDIMFDTVPAALPHIQSGAFKALATTGAERAPQLPDVPTLGEAFMPGFEASTWGMVIGPANIPQPVLAKLSADCGAAVMRPDIAARHANLGAAVTRSTPEETRRFVQAELDKWGDAARKAGIQPQSA</sequence>
<dbReference type="PANTHER" id="PTHR42928">
    <property type="entry name" value="TRICARBOXYLATE-BINDING PROTEIN"/>
    <property type="match status" value="1"/>
</dbReference>
<reference evidence="3 4" key="1">
    <citation type="submission" date="2021-03" db="EMBL/GenBank/DDBJ databases">
        <authorList>
            <person name="So Y."/>
        </authorList>
    </citation>
    <scope>NUCLEOTIDE SEQUENCE [LARGE SCALE GENOMIC DNA]</scope>
    <source>
        <strain evidence="3 4">SSH11</strain>
    </source>
</reference>
<keyword evidence="4" id="KW-1185">Reference proteome</keyword>
<dbReference type="Gene3D" id="3.40.190.10">
    <property type="entry name" value="Periplasmic binding protein-like II"/>
    <property type="match status" value="1"/>
</dbReference>
<dbReference type="Proteomes" id="UP000681594">
    <property type="component" value="Unassembled WGS sequence"/>
</dbReference>
<dbReference type="SUPFAM" id="SSF53850">
    <property type="entry name" value="Periplasmic binding protein-like II"/>
    <property type="match status" value="1"/>
</dbReference>
<dbReference type="Pfam" id="PF03401">
    <property type="entry name" value="TctC"/>
    <property type="match status" value="1"/>
</dbReference>
<accession>A0ABS4AF38</accession>
<dbReference type="InterPro" id="IPR042100">
    <property type="entry name" value="Bug_dom1"/>
</dbReference>
<feature type="signal peptide" evidence="2">
    <location>
        <begin position="1"/>
        <end position="22"/>
    </location>
</feature>
<gene>
    <name evidence="3" type="ORF">J8J14_08710</name>
</gene>
<comment type="caution">
    <text evidence="3">The sequence shown here is derived from an EMBL/GenBank/DDBJ whole genome shotgun (WGS) entry which is preliminary data.</text>
</comment>
<dbReference type="Gene3D" id="3.40.190.150">
    <property type="entry name" value="Bordetella uptake gene, domain 1"/>
    <property type="match status" value="1"/>
</dbReference>
<evidence type="ECO:0000256" key="1">
    <source>
        <dbReference type="ARBA" id="ARBA00006987"/>
    </source>
</evidence>
<evidence type="ECO:0000313" key="4">
    <source>
        <dbReference type="Proteomes" id="UP000681594"/>
    </source>
</evidence>
<dbReference type="EMBL" id="JAGIZB010000007">
    <property type="protein sequence ID" value="MBP0444864.1"/>
    <property type="molecule type" value="Genomic_DNA"/>
</dbReference>
<evidence type="ECO:0000256" key="2">
    <source>
        <dbReference type="SAM" id="SignalP"/>
    </source>
</evidence>
<organism evidence="3 4">
    <name type="scientific">Pararoseomonas baculiformis</name>
    <dbReference type="NCBI Taxonomy" id="2820812"/>
    <lineage>
        <taxon>Bacteria</taxon>
        <taxon>Pseudomonadati</taxon>
        <taxon>Pseudomonadota</taxon>
        <taxon>Alphaproteobacteria</taxon>
        <taxon>Acetobacterales</taxon>
        <taxon>Acetobacteraceae</taxon>
        <taxon>Pararoseomonas</taxon>
    </lineage>
</organism>
<keyword evidence="2" id="KW-0732">Signal</keyword>
<dbReference type="RefSeq" id="WP_209379105.1">
    <property type="nucleotide sequence ID" value="NZ_JAGIZB010000007.1"/>
</dbReference>
<dbReference type="InterPro" id="IPR005064">
    <property type="entry name" value="BUG"/>
</dbReference>
<name>A0ABS4AF38_9PROT</name>
<feature type="chain" id="PRO_5045756741" evidence="2">
    <location>
        <begin position="23"/>
        <end position="324"/>
    </location>
</feature>